<evidence type="ECO:0000313" key="2">
    <source>
        <dbReference type="EMBL" id="CAB4153469.1"/>
    </source>
</evidence>
<feature type="coiled-coil region" evidence="1">
    <location>
        <begin position="6"/>
        <end position="33"/>
    </location>
</feature>
<organism evidence="2">
    <name type="scientific">uncultured Caudovirales phage</name>
    <dbReference type="NCBI Taxonomy" id="2100421"/>
    <lineage>
        <taxon>Viruses</taxon>
        <taxon>Duplodnaviria</taxon>
        <taxon>Heunggongvirae</taxon>
        <taxon>Uroviricota</taxon>
        <taxon>Caudoviricetes</taxon>
        <taxon>Peduoviridae</taxon>
        <taxon>Maltschvirus</taxon>
        <taxon>Maltschvirus maltsch</taxon>
    </lineage>
</organism>
<evidence type="ECO:0000256" key="1">
    <source>
        <dbReference type="SAM" id="Coils"/>
    </source>
</evidence>
<gene>
    <name evidence="2" type="ORF">UFOVP627_9</name>
</gene>
<dbReference type="EMBL" id="LR796606">
    <property type="protein sequence ID" value="CAB4153469.1"/>
    <property type="molecule type" value="Genomic_DNA"/>
</dbReference>
<protein>
    <submittedName>
        <fullName evidence="2">Uncharacterized protein</fullName>
    </submittedName>
</protein>
<name>A0A6J5NDD6_9CAUD</name>
<reference evidence="2" key="1">
    <citation type="submission" date="2020-04" db="EMBL/GenBank/DDBJ databases">
        <authorList>
            <person name="Chiriac C."/>
            <person name="Salcher M."/>
            <person name="Ghai R."/>
            <person name="Kavagutti S V."/>
        </authorList>
    </citation>
    <scope>NUCLEOTIDE SEQUENCE</scope>
</reference>
<proteinExistence type="predicted"/>
<accession>A0A6J5NDD6</accession>
<sequence>METLNEIKLQSRVTELEKSVAALEKKIFNVKKSVSKNVEILKRHHKSHLQMINDNPDSEYLKGLASDSEFQIKMAEMNEEHILQILLYF</sequence>
<keyword evidence="1" id="KW-0175">Coiled coil</keyword>